<dbReference type="InterPro" id="IPR036709">
    <property type="entry name" value="Autotransporte_beta_dom_sf"/>
</dbReference>
<dbReference type="NCBIfam" id="NF033175">
    <property type="entry name" value="fuso_auto_Nterm"/>
    <property type="match status" value="2"/>
</dbReference>
<reference evidence="3 4" key="1">
    <citation type="submission" date="2017-11" db="EMBL/GenBank/DDBJ databases">
        <title>Genome sequencing of Fusobacterium periodonticum KCOM 1261.</title>
        <authorList>
            <person name="Kook J.-K."/>
            <person name="Park S.-N."/>
            <person name="Lim Y.K."/>
        </authorList>
    </citation>
    <scope>NUCLEOTIDE SEQUENCE [LARGE SCALE GENOMIC DNA]</scope>
    <source>
        <strain evidence="3 4">KCOM 1261</strain>
    </source>
</reference>
<feature type="coiled-coil region" evidence="1">
    <location>
        <begin position="147"/>
        <end position="192"/>
    </location>
</feature>
<sequence>MGNNSLQTTEKNLRSIAKRYENVKYSVGLAVLFLMKGTSAFSEDNKIQELEKQKDILTDVKKEKAEVKETKKVEKTAQKLKASWTNMQFGANDLYSNFFVTPKNKVEKTTIVKNEKTVLVASADNSASLPMFAKLSSDIEKTSTPTTEEINTSKENLRNSIGNLQEKIDIARRENSKEIQGLKLELVQLMEQGNQVVKSPWSSWQFGANYMYDDWNGSYKGSGDKTEKYPFEGVFTRSSNVFGRSTSARTADQKAILGSIIATSGGFTPNDTGLSYGLIRRAQINEDPISIEVSAGIRPKHIQKGAITLSVPPVNIIQPTPSVTLGITNTPAAPNINIPSFSPVAPKVEAPALPTPPTFAIVLGADCNVGCNSSGSTPRQNTKAGFNLAGRAVGNTENILHYTWAPGSGAYGLPGERASLAFKMYADTKKDFTLGTDTPKGHSNWGATTAAPNNIYFNSYNFGDEYANPVKTSANGANPNKNDQYFFVGGSRFIESDDVGAAGNTLTIPNGYTVNLGGIFTLGLVSQGHKTTQLNAGTVTDREEKDDNWIKNMPYDTAGSGAGKYLTIKGPTEEYHIKRSVDGYVGYKVAIALIQEDAVQGGDIINDTTGVIDFRGERSIGLYTYLPNPTTSKVYSNRPMTNKGNILLSGIESYGMKYAATESAGTVTFVNDTTGTITLRKNPNGNDKADNAAAMALMRDNSVTTKVTLTRGKAINKGNINLEDNVSNALGMFVNINSDMTNEGTIKVSAIAPKVSNKYQFNVAMRADQADIAYEGTNTKDTEVINKNSIKLTGQGAIGMIANGSSTSGTNTKHAIATNNAGATIDIDKEGTSESKDNFGMLATNQAEVINKGTINIGASTGSVGMAALKDGATHSTAKNEGTISVNGAEATGVYNTGHFLMDNINAKINVKGSQSIALYAKETDPTHTKTELKKGTVKSEDGAVALYSDQADITLDNTSGNLKLVAGNGGLLFYNYKSSNPNDYAGQFTINGPVVADIESGGYGFYLKNATINNVSGQVQGVPAFLDAMFNITANKLKVKMQSGGTFMVLHKPTGGSMKLSSVSNLAAINSALGSKVELEAPTTGSYKVYSVYRGKLEINQDVNLDNDESTATPDAFYKVDFRSSNMLVEAGKTISGTKQGQVALFQGNFNEGAGGDVGTVGDVSIVNNGTVKLTGNSITTGPVASRKTTTAMAGDFITLTNNKTIEVTGNNGIGIYGAGGSKILNNTGASLTVGQEGVALYGANKLNSSTLGDGTISVTNAGDIQGVNGKTKAFGIFAENTSSTVTDSNLTNSGTIDFSSSQESIGIHSINSTVSNTGNIKMGLKGVAINSKNSDINSTGDVVLAGNGIAFNLGGTFTGRTLNFSSKVTLNGDGNSIFNLKDMAFSSVGASLTENVNIVPNGKSFAYFSMDNSSLVYDKDKTFAGDKITLVSAKNSTVDWRSNVTLNGQENVTFYLNGRKAGAALELKTAAGKTIILDNKSVGAYGVNGARIENNSNMVIGSDGAALYSTGATGSLKNTGKLTIGKNSVGMFMKDGTALTNTGEIVSTAEGAKGLVINRTTAGTYTNAGKIKLTGTSSIGIHAEGAAHNINSGADVEVGNTTGTSQSVAIHLKDGGEVNVLANTSVKAGNGSIGIYGSTVSTTVDNNAKVEVGDGAVAIYAKSGNVNLNAGSKMKIGETLGTNKEAVGVYYVGNAGTINNNLTSFDIGKGSIGIADAGTGATTINNNSATVALKGDSIYTYTFNTSSNVIGNTAITSTGNGNYGYYVAGNLSNYGTMDLSSGNGNVGIYSAYGAGTGNGVARNYANIKVGKTDLENELYSIGMAAGYTNNNRPSENKVGHIVNMAGSTITVGNENSIGMYASGAGSTAENYGTIHVTAKKGIGMYLENGATGYNRAGGLIEIDPSAQNAIAVYSTGGTTVFKNYGTIRLKAPDSKGIVTANNAQGTNETGGIINVQHSSAEATKKIEGTAGGDKKFGDKTLSVPRGGLTDSKVKDSTGNIITPTVIDATSATATANIQVSNDPIAKATYNRDILKEHQDFGSISKIGMYVDTSGVNFTNPIEGLNNLTGLRKADLIIGAEAAEYTNAKTLTVGTNILKRYNTALLNSGVDKWDILSGSLTWAAVPLRLSRNGEIQGVLMTKVDYKEYAKDSTTPYNFLDGLEQRYDKNALDSKEKKLFNKLNSIGKNEPILLSQAFDEMLGQQYANTQQRVQATGNILDKEFNYLRNEWSNPSKDANKIKTFGTRGEYSTGTAGIKDYKNHAYGVAYVHEDETVKLGESTGWYTGIVHNTFDFKDIGKSKEEQLQAKLGIFKSVPFDHNNSLNWTISGDIFAGYNKMNRRFLVVDEIFNAKSRYSTYGVGLKNELSKEFRLSEDFSVRPYAALSLEYGRVSKIREKSGEIKLEIKANDYFSIKPEIGTELAYKHYFGANTMKVGVSVAYENELGRVADSKNKARVGYTSAGWYDLRGEKEDRTGNVKTDLNIGWDNQRVGVTANVGYDTKGHNVRAGVGLRVIF</sequence>
<evidence type="ECO:0000259" key="2">
    <source>
        <dbReference type="PROSITE" id="PS51208"/>
    </source>
</evidence>
<organism evidence="3 4">
    <name type="scientific">Fusobacterium pseudoperiodonticum</name>
    <dbReference type="NCBI Taxonomy" id="2663009"/>
    <lineage>
        <taxon>Bacteria</taxon>
        <taxon>Fusobacteriati</taxon>
        <taxon>Fusobacteriota</taxon>
        <taxon>Fusobacteriia</taxon>
        <taxon>Fusobacteriales</taxon>
        <taxon>Fusobacteriaceae</taxon>
        <taxon>Fusobacterium</taxon>
    </lineage>
</organism>
<dbReference type="RefSeq" id="WP_100025017.1">
    <property type="nucleotide sequence ID" value="NZ_CP024699.1"/>
</dbReference>
<name>A0A2D3NW40_9FUSO</name>
<dbReference type="SUPFAM" id="SSF103515">
    <property type="entry name" value="Autotransporter"/>
    <property type="match status" value="1"/>
</dbReference>
<dbReference type="InterPro" id="IPR053787">
    <property type="entry name" value="Autotransptr-assoc_N"/>
</dbReference>
<protein>
    <submittedName>
        <fullName evidence="3">Autotransporter domain-containing protein</fullName>
    </submittedName>
</protein>
<gene>
    <name evidence="3" type="ORF">CTM72_07690</name>
</gene>
<evidence type="ECO:0000313" key="4">
    <source>
        <dbReference type="Proteomes" id="UP000230056"/>
    </source>
</evidence>
<dbReference type="EMBL" id="CP024699">
    <property type="protein sequence ID" value="ATV59607.1"/>
    <property type="molecule type" value="Genomic_DNA"/>
</dbReference>
<evidence type="ECO:0000256" key="1">
    <source>
        <dbReference type="SAM" id="Coils"/>
    </source>
</evidence>
<accession>A0A2D3NW40</accession>
<dbReference type="InterPro" id="IPR005546">
    <property type="entry name" value="Autotransporte_beta"/>
</dbReference>
<keyword evidence="1" id="KW-0175">Coiled coil</keyword>
<evidence type="ECO:0000313" key="3">
    <source>
        <dbReference type="EMBL" id="ATV59607.1"/>
    </source>
</evidence>
<dbReference type="SMART" id="SM00869">
    <property type="entry name" value="Autotransporter"/>
    <property type="match status" value="1"/>
</dbReference>
<dbReference type="Pfam" id="PF03797">
    <property type="entry name" value="Autotransporter"/>
    <property type="match status" value="1"/>
</dbReference>
<proteinExistence type="predicted"/>
<dbReference type="Proteomes" id="UP000230056">
    <property type="component" value="Chromosome"/>
</dbReference>
<feature type="domain" description="Autotransporter" evidence="2">
    <location>
        <begin position="2223"/>
        <end position="2516"/>
    </location>
</feature>
<dbReference type="PROSITE" id="PS51208">
    <property type="entry name" value="AUTOTRANSPORTER"/>
    <property type="match status" value="1"/>
</dbReference>